<gene>
    <name evidence="4" type="primary">UL33</name>
</gene>
<evidence type="ECO:0000256" key="1">
    <source>
        <dbReference type="ARBA" id="ARBA00022562"/>
    </source>
</evidence>
<dbReference type="OrthoDB" id="21483at10239"/>
<dbReference type="GO" id="GO:0019073">
    <property type="term" value="P:viral DNA genome packaging"/>
    <property type="evidence" value="ECO:0007669"/>
    <property type="project" value="InterPro"/>
</dbReference>
<dbReference type="Pfam" id="PF03581">
    <property type="entry name" value="Herpes_UL33"/>
    <property type="match status" value="1"/>
</dbReference>
<keyword evidence="3" id="KW-0231">Viral genome packaging</keyword>
<evidence type="ECO:0000313" key="4">
    <source>
        <dbReference type="EMBL" id="AAU93331.1"/>
    </source>
</evidence>
<dbReference type="GeneID" id="26633674"/>
<protein>
    <submittedName>
        <fullName evidence="4">DNA cleavage/packaging protein</fullName>
    </submittedName>
</protein>
<dbReference type="EMBL" id="AF035003">
    <property type="protein sequence ID" value="AAU93331.1"/>
    <property type="molecule type" value="Genomic_DNA"/>
</dbReference>
<keyword evidence="2" id="KW-1188">Viral release from host cell</keyword>
<dbReference type="Proteomes" id="UP000242799">
    <property type="component" value="Segment"/>
</dbReference>
<proteinExistence type="inferred from homology"/>
<dbReference type="HAMAP" id="MF_04015">
    <property type="entry name" value="HSV_TRM2"/>
    <property type="match status" value="1"/>
</dbReference>
<organism evidence="4 5">
    <name type="scientific">Hawaiian green turtle herpesvirus</name>
    <dbReference type="NCBI Taxonomy" id="70564"/>
    <lineage>
        <taxon>Viruses</taxon>
        <taxon>Duplodnaviria</taxon>
        <taxon>Heunggongvirae</taxon>
        <taxon>Peploviricota</taxon>
        <taxon>Herviviricetes</taxon>
        <taxon>Herpesvirales</taxon>
        <taxon>Orthoherpesviridae</taxon>
        <taxon>Alphaherpesvirinae</taxon>
        <taxon>Scutavirus</taxon>
        <taxon>Scutavirus chelonidalpha5</taxon>
        <taxon>Green turtle herpesvirus</taxon>
    </lineage>
</organism>
<evidence type="ECO:0000313" key="5">
    <source>
        <dbReference type="Proteomes" id="UP000242799"/>
    </source>
</evidence>
<keyword evidence="1" id="KW-1048">Host nucleus</keyword>
<sequence>MGEAELRKLEEVIPASDLERLSLDELYARYIVPPEKRYLIWFEDVTPPPLDVLYPTTDGKLNYLSVTQKAAAFARYREADCAHGTLVRRKAAAFREVLSKFLDLHRILERL</sequence>
<reference evidence="4 5" key="1">
    <citation type="journal article" date="1998" name="Virology">
        <title>Three closely related herpesviruses are associated with fibropapillomatosis in marine turtles.</title>
        <authorList>
            <person name="Quackenbush S.L."/>
            <person name="Work T.M."/>
            <person name="Balazs G.H."/>
            <person name="Casey R.N."/>
            <person name="Rovnak J."/>
            <person name="Chaves A."/>
            <person name="duToit L."/>
            <person name="Baines J.D."/>
            <person name="Parrish C.R."/>
            <person name="Bowser P.R."/>
            <person name="Casey J.W."/>
        </authorList>
    </citation>
    <scope>NUCLEOTIDE SEQUENCE [LARGE SCALE GENOMIC DNA]</scope>
</reference>
<evidence type="ECO:0000256" key="3">
    <source>
        <dbReference type="ARBA" id="ARBA00023219"/>
    </source>
</evidence>
<accession>Q5ZR64</accession>
<dbReference type="InterPro" id="IPR005208">
    <property type="entry name" value="Herpes_TT2"/>
</dbReference>
<dbReference type="KEGG" id="vg:26633674"/>
<evidence type="ECO:0000256" key="2">
    <source>
        <dbReference type="ARBA" id="ARBA00022612"/>
    </source>
</evidence>
<name>Q5ZR64_9ALPH</name>
<dbReference type="RefSeq" id="YP_009207094.1">
    <property type="nucleotide sequence ID" value="NC_028891.1"/>
</dbReference>